<keyword evidence="3" id="KW-1185">Reference proteome</keyword>
<name>A0A5N6VCK3_9EURO</name>
<keyword evidence="1" id="KW-1133">Transmembrane helix</keyword>
<dbReference type="AlphaFoldDB" id="A0A5N6VCK3"/>
<keyword evidence="1" id="KW-0812">Transmembrane</keyword>
<evidence type="ECO:0000313" key="3">
    <source>
        <dbReference type="Proteomes" id="UP000325433"/>
    </source>
</evidence>
<evidence type="ECO:0000313" key="2">
    <source>
        <dbReference type="EMBL" id="KAE8306177.1"/>
    </source>
</evidence>
<reference evidence="3" key="1">
    <citation type="submission" date="2019-04" db="EMBL/GenBank/DDBJ databases">
        <title>Friends and foes A comparative genomics studyof 23 Aspergillus species from section Flavi.</title>
        <authorList>
            <consortium name="DOE Joint Genome Institute"/>
            <person name="Kjaerbolling I."/>
            <person name="Vesth T."/>
            <person name="Frisvad J.C."/>
            <person name="Nybo J.L."/>
            <person name="Theobald S."/>
            <person name="Kildgaard S."/>
            <person name="Isbrandt T."/>
            <person name="Kuo A."/>
            <person name="Sato A."/>
            <person name="Lyhne E.K."/>
            <person name="Kogle M.E."/>
            <person name="Wiebenga A."/>
            <person name="Kun R.S."/>
            <person name="Lubbers R.J."/>
            <person name="Makela M.R."/>
            <person name="Barry K."/>
            <person name="Chovatia M."/>
            <person name="Clum A."/>
            <person name="Daum C."/>
            <person name="Haridas S."/>
            <person name="He G."/>
            <person name="LaButti K."/>
            <person name="Lipzen A."/>
            <person name="Mondo S."/>
            <person name="Riley R."/>
            <person name="Salamov A."/>
            <person name="Simmons B.A."/>
            <person name="Magnuson J.K."/>
            <person name="Henrissat B."/>
            <person name="Mortensen U.H."/>
            <person name="Larsen T.O."/>
            <person name="Devries R.P."/>
            <person name="Grigoriev I.V."/>
            <person name="Machida M."/>
            <person name="Baker S.E."/>
            <person name="Andersen M.R."/>
        </authorList>
    </citation>
    <scope>NUCLEOTIDE SEQUENCE [LARGE SCALE GENOMIC DNA]</scope>
    <source>
        <strain evidence="3">CBS 130015</strain>
    </source>
</reference>
<evidence type="ECO:0000256" key="1">
    <source>
        <dbReference type="SAM" id="Phobius"/>
    </source>
</evidence>
<accession>A0A5N6VCK3</accession>
<proteinExistence type="predicted"/>
<sequence length="57" mass="6279">MIALQNILDYIGLFVIHFVCLGFLSAIGDLTLPPPGTLPVAGMRMGKFYWEGSCVYK</sequence>
<dbReference type="EMBL" id="ML738519">
    <property type="protein sequence ID" value="KAE8306177.1"/>
    <property type="molecule type" value="Genomic_DNA"/>
</dbReference>
<organism evidence="2 3">
    <name type="scientific">Aspergillus transmontanensis</name>
    <dbReference type="NCBI Taxonomy" id="1034304"/>
    <lineage>
        <taxon>Eukaryota</taxon>
        <taxon>Fungi</taxon>
        <taxon>Dikarya</taxon>
        <taxon>Ascomycota</taxon>
        <taxon>Pezizomycotina</taxon>
        <taxon>Eurotiomycetes</taxon>
        <taxon>Eurotiomycetidae</taxon>
        <taxon>Eurotiales</taxon>
        <taxon>Aspergillaceae</taxon>
        <taxon>Aspergillus</taxon>
        <taxon>Aspergillus subgen. Circumdati</taxon>
    </lineage>
</organism>
<keyword evidence="1" id="KW-0472">Membrane</keyword>
<dbReference type="Proteomes" id="UP000325433">
    <property type="component" value="Unassembled WGS sequence"/>
</dbReference>
<feature type="transmembrane region" description="Helical" evidence="1">
    <location>
        <begin position="7"/>
        <end position="28"/>
    </location>
</feature>
<protein>
    <submittedName>
        <fullName evidence="2">Uncharacterized protein</fullName>
    </submittedName>
</protein>
<gene>
    <name evidence="2" type="ORF">BDV41DRAFT_196947</name>
</gene>